<accession>A0A318UK22</accession>
<comment type="caution">
    <text evidence="2">The sequence shown here is derived from an EMBL/GenBank/DDBJ whole genome shotgun (WGS) entry which is preliminary data.</text>
</comment>
<evidence type="ECO:0000313" key="3">
    <source>
        <dbReference type="Proteomes" id="UP000248198"/>
    </source>
</evidence>
<gene>
    <name evidence="2" type="ORF">B0O44_101203</name>
</gene>
<keyword evidence="3" id="KW-1185">Reference proteome</keyword>
<feature type="region of interest" description="Disordered" evidence="1">
    <location>
        <begin position="1"/>
        <end position="23"/>
    </location>
</feature>
<dbReference type="Gene3D" id="2.30.320.10">
    <property type="entry name" value="YwqG-like"/>
    <property type="match status" value="1"/>
</dbReference>
<dbReference type="EMBL" id="QKLU01000001">
    <property type="protein sequence ID" value="PYF76732.1"/>
    <property type="molecule type" value="Genomic_DNA"/>
</dbReference>
<protein>
    <submittedName>
        <fullName evidence="2">Uncharacterized protein DUF1963</fullName>
    </submittedName>
</protein>
<evidence type="ECO:0000313" key="2">
    <source>
        <dbReference type="EMBL" id="PYF76732.1"/>
    </source>
</evidence>
<proteinExistence type="predicted"/>
<organism evidence="2 3">
    <name type="scientific">Pedobacter nutrimenti</name>
    <dbReference type="NCBI Taxonomy" id="1241337"/>
    <lineage>
        <taxon>Bacteria</taxon>
        <taxon>Pseudomonadati</taxon>
        <taxon>Bacteroidota</taxon>
        <taxon>Sphingobacteriia</taxon>
        <taxon>Sphingobacteriales</taxon>
        <taxon>Sphingobacteriaceae</taxon>
        <taxon>Pedobacter</taxon>
    </lineage>
</organism>
<evidence type="ECO:0000256" key="1">
    <source>
        <dbReference type="SAM" id="MobiDB-lite"/>
    </source>
</evidence>
<dbReference type="InterPro" id="IPR015315">
    <property type="entry name" value="DUF1963"/>
</dbReference>
<dbReference type="InterPro" id="IPR035948">
    <property type="entry name" value="YwqG-like_sf"/>
</dbReference>
<dbReference type="SUPFAM" id="SSF103032">
    <property type="entry name" value="Hypothetical protein YwqG"/>
    <property type="match status" value="1"/>
</dbReference>
<sequence>MASYTTYEKSTDDRDHDRIGGSSLLPPAINWPTDRHGRKMLFLASLSSDLLKSQCNIIVPEGQILSIFCPYKEDDIECAIDMARGRENGYVVAHFPTEPRQEFESPISSIKKLELNLNVETDEDEFSEDIDDKIGGRPNWLQDRFNYTGYEFVLQISGLYFGKVIPHHKNIFMGGVLYVFYNPSNNTGLLTLQYS</sequence>
<feature type="compositionally biased region" description="Basic and acidic residues" evidence="1">
    <location>
        <begin position="9"/>
        <end position="19"/>
    </location>
</feature>
<dbReference type="AlphaFoldDB" id="A0A318UK22"/>
<name>A0A318UK22_9SPHI</name>
<dbReference type="Pfam" id="PF09234">
    <property type="entry name" value="DUF1963"/>
    <property type="match status" value="1"/>
</dbReference>
<dbReference type="Proteomes" id="UP000248198">
    <property type="component" value="Unassembled WGS sequence"/>
</dbReference>
<reference evidence="2 3" key="1">
    <citation type="submission" date="2018-06" db="EMBL/GenBank/DDBJ databases">
        <title>Genomic Encyclopedia of Archaeal and Bacterial Type Strains, Phase II (KMG-II): from individual species to whole genera.</title>
        <authorList>
            <person name="Goeker M."/>
        </authorList>
    </citation>
    <scope>NUCLEOTIDE SEQUENCE [LARGE SCALE GENOMIC DNA]</scope>
    <source>
        <strain evidence="2 3">DSM 27372</strain>
    </source>
</reference>